<accession>A0A0G0T998</accession>
<dbReference type="AlphaFoldDB" id="A0A0G0T998"/>
<gene>
    <name evidence="1" type="ORF">UU12_C0002G0029</name>
</gene>
<proteinExistence type="predicted"/>
<protein>
    <submittedName>
        <fullName evidence="1">Uncharacterized protein</fullName>
    </submittedName>
</protein>
<organism evidence="1 2">
    <name type="scientific">Candidatus Woesebacteria bacterium GW2011_GWA2_40_7b</name>
    <dbReference type="NCBI Taxonomy" id="1618563"/>
    <lineage>
        <taxon>Bacteria</taxon>
        <taxon>Candidatus Woeseibacteriota</taxon>
    </lineage>
</organism>
<dbReference type="EMBL" id="LBZK01000002">
    <property type="protein sequence ID" value="KKR71371.1"/>
    <property type="molecule type" value="Genomic_DNA"/>
</dbReference>
<dbReference type="Proteomes" id="UP000034562">
    <property type="component" value="Unassembled WGS sequence"/>
</dbReference>
<name>A0A0G0T998_9BACT</name>
<evidence type="ECO:0000313" key="1">
    <source>
        <dbReference type="EMBL" id="KKR71371.1"/>
    </source>
</evidence>
<sequence length="70" mass="7948">MGFAYQLKLIIYYLTMIEKTDFDLEDYIDGIIKERSFTIEDGRARGAVQVKLPIQVEEKSVGGDDEDSLG</sequence>
<evidence type="ECO:0000313" key="2">
    <source>
        <dbReference type="Proteomes" id="UP000034562"/>
    </source>
</evidence>
<reference evidence="1 2" key="1">
    <citation type="journal article" date="2015" name="Nature">
        <title>rRNA introns, odd ribosomes, and small enigmatic genomes across a large radiation of phyla.</title>
        <authorList>
            <person name="Brown C.T."/>
            <person name="Hug L.A."/>
            <person name="Thomas B.C."/>
            <person name="Sharon I."/>
            <person name="Castelle C.J."/>
            <person name="Singh A."/>
            <person name="Wilkins M.J."/>
            <person name="Williams K.H."/>
            <person name="Banfield J.F."/>
        </authorList>
    </citation>
    <scope>NUCLEOTIDE SEQUENCE [LARGE SCALE GENOMIC DNA]</scope>
</reference>
<comment type="caution">
    <text evidence="1">The sequence shown here is derived from an EMBL/GenBank/DDBJ whole genome shotgun (WGS) entry which is preliminary data.</text>
</comment>